<dbReference type="SUPFAM" id="SSF55681">
    <property type="entry name" value="Class II aaRS and biotin synthetases"/>
    <property type="match status" value="1"/>
</dbReference>
<evidence type="ECO:0000256" key="4">
    <source>
        <dbReference type="ARBA" id="ARBA00015925"/>
    </source>
</evidence>
<keyword evidence="7" id="KW-1185">Reference proteome</keyword>
<evidence type="ECO:0000256" key="3">
    <source>
        <dbReference type="ARBA" id="ARBA00008242"/>
    </source>
</evidence>
<evidence type="ECO:0000259" key="5">
    <source>
        <dbReference type="PROSITE" id="PS51733"/>
    </source>
</evidence>
<reference evidence="6" key="1">
    <citation type="submission" date="2023-03" db="EMBL/GenBank/DDBJ databases">
        <title>Massive genome expansion in bonnet fungi (Mycena s.s.) driven by repeated elements and novel gene families across ecological guilds.</title>
        <authorList>
            <consortium name="Lawrence Berkeley National Laboratory"/>
            <person name="Harder C.B."/>
            <person name="Miyauchi S."/>
            <person name="Viragh M."/>
            <person name="Kuo A."/>
            <person name="Thoen E."/>
            <person name="Andreopoulos B."/>
            <person name="Lu D."/>
            <person name="Skrede I."/>
            <person name="Drula E."/>
            <person name="Henrissat B."/>
            <person name="Morin E."/>
            <person name="Kohler A."/>
            <person name="Barry K."/>
            <person name="LaButti K."/>
            <person name="Morin E."/>
            <person name="Salamov A."/>
            <person name="Lipzen A."/>
            <person name="Mereny Z."/>
            <person name="Hegedus B."/>
            <person name="Baldrian P."/>
            <person name="Stursova M."/>
            <person name="Weitz H."/>
            <person name="Taylor A."/>
            <person name="Grigoriev I.V."/>
            <person name="Nagy L.G."/>
            <person name="Martin F."/>
            <person name="Kauserud H."/>
        </authorList>
    </citation>
    <scope>NUCLEOTIDE SEQUENCE</scope>
    <source>
        <strain evidence="6">9284</strain>
    </source>
</reference>
<dbReference type="InterPro" id="IPR045864">
    <property type="entry name" value="aa-tRNA-synth_II/BPL/LPL"/>
</dbReference>
<comment type="caution">
    <text evidence="6">The sequence shown here is derived from an EMBL/GenBank/DDBJ whole genome shotgun (WGS) entry which is preliminary data.</text>
</comment>
<organism evidence="6 7">
    <name type="scientific">Roridomyces roridus</name>
    <dbReference type="NCBI Taxonomy" id="1738132"/>
    <lineage>
        <taxon>Eukaryota</taxon>
        <taxon>Fungi</taxon>
        <taxon>Dikarya</taxon>
        <taxon>Basidiomycota</taxon>
        <taxon>Agaricomycotina</taxon>
        <taxon>Agaricomycetes</taxon>
        <taxon>Agaricomycetidae</taxon>
        <taxon>Agaricales</taxon>
        <taxon>Marasmiineae</taxon>
        <taxon>Mycenaceae</taxon>
        <taxon>Roridomyces</taxon>
    </lineage>
</organism>
<dbReference type="PROSITE" id="PS51733">
    <property type="entry name" value="BPL_LPL_CATALYTIC"/>
    <property type="match status" value="1"/>
</dbReference>
<accession>A0AAD7C5K1</accession>
<dbReference type="PANTHER" id="PTHR12561:SF3">
    <property type="entry name" value="LIPOYLTRANSFERASE 1, MITOCHONDRIAL"/>
    <property type="match status" value="1"/>
</dbReference>
<evidence type="ECO:0000256" key="2">
    <source>
        <dbReference type="ARBA" id="ARBA00005085"/>
    </source>
</evidence>
<gene>
    <name evidence="6" type="ORF">FB45DRAFT_905629</name>
</gene>
<dbReference type="PANTHER" id="PTHR12561">
    <property type="entry name" value="LIPOATE-PROTEIN LIGASE"/>
    <property type="match status" value="1"/>
</dbReference>
<comment type="pathway">
    <text evidence="2">Protein modification; protein lipoylation via exogenous pathway; protein N(6)-(lipoyl)lysine from lipoate: step 2/2.</text>
</comment>
<dbReference type="GO" id="GO:0016874">
    <property type="term" value="F:ligase activity"/>
    <property type="evidence" value="ECO:0007669"/>
    <property type="project" value="UniProtKB-KW"/>
</dbReference>
<dbReference type="GO" id="GO:0009249">
    <property type="term" value="P:protein lipoylation"/>
    <property type="evidence" value="ECO:0007669"/>
    <property type="project" value="InterPro"/>
</dbReference>
<protein>
    <recommendedName>
        <fullName evidence="4">Putative lipoate-protein ligase A</fullName>
    </recommendedName>
</protein>
<dbReference type="GO" id="GO:0017118">
    <property type="term" value="F:lipoyltransferase activity"/>
    <property type="evidence" value="ECO:0007669"/>
    <property type="project" value="TreeGrafter"/>
</dbReference>
<proteinExistence type="inferred from homology"/>
<evidence type="ECO:0000313" key="6">
    <source>
        <dbReference type="EMBL" id="KAJ7639446.1"/>
    </source>
</evidence>
<dbReference type="CDD" id="cd16443">
    <property type="entry name" value="LplA"/>
    <property type="match status" value="1"/>
</dbReference>
<dbReference type="GO" id="GO:0005739">
    <property type="term" value="C:mitochondrion"/>
    <property type="evidence" value="ECO:0007669"/>
    <property type="project" value="TreeGrafter"/>
</dbReference>
<evidence type="ECO:0000256" key="1">
    <source>
        <dbReference type="ARBA" id="ARBA00003253"/>
    </source>
</evidence>
<dbReference type="EMBL" id="JARKIF010000005">
    <property type="protein sequence ID" value="KAJ7639446.1"/>
    <property type="molecule type" value="Genomic_DNA"/>
</dbReference>
<sequence length="363" mass="40745">MAHSILSRAATRRILTRNFSTRQGPAPEIQNSIYISRATSPLFNLSFEDWLFRHAPPDRPLLFLYRNTPCVVIGRNQNPWLEVNMGALQTRDVQFIRRRSGGGTVYHDLGNTNFSIHLARAAFDRHATARLILRAVQSMGIPNARLNDRNDICVGEDKVSGSAYKIVNARAYHHGTMLISTQLDTLGDLLRVDKSLKEVTSTGVSSVRSPVCNLQQFRADVNHDQFARAVEDVFREEYGIDKDRDPTQIIDESSGDQSYISSGITELETWPWKYGQTPAFECTASTTFPFGHVNVRIKSKHGLITDSVLHTEGVSEEMSQKLTAFVKEAEGQEYGRWPPLEDSDTSHAGAAQAVGEWLRKVLR</sequence>
<dbReference type="AlphaFoldDB" id="A0AAD7C5K1"/>
<comment type="similarity">
    <text evidence="3">Belongs to the LplA family.</text>
</comment>
<dbReference type="InterPro" id="IPR004143">
    <property type="entry name" value="BPL_LPL_catalytic"/>
</dbReference>
<comment type="function">
    <text evidence="1">Catalyzes both the ATP-dependent activation of exogenously supplied lipoate to lipoyl-AMP and the transfer of the activated lipoyl onto the lipoyl domains of lipoate-dependent enzymes.</text>
</comment>
<dbReference type="NCBIfam" id="TIGR00545">
    <property type="entry name" value="lipoyltrans"/>
    <property type="match status" value="1"/>
</dbReference>
<dbReference type="InterPro" id="IPR004562">
    <property type="entry name" value="LipoylTrfase_LipoateP_Ligase"/>
</dbReference>
<dbReference type="Gene3D" id="3.30.390.50">
    <property type="entry name" value="CO dehydrogenase flavoprotein, C-terminal domain"/>
    <property type="match status" value="1"/>
</dbReference>
<dbReference type="Pfam" id="PF21948">
    <property type="entry name" value="LplA-B_cat"/>
    <property type="match status" value="1"/>
</dbReference>
<name>A0AAD7C5K1_9AGAR</name>
<dbReference type="Proteomes" id="UP001221142">
    <property type="component" value="Unassembled WGS sequence"/>
</dbReference>
<feature type="domain" description="BPL/LPL catalytic" evidence="5">
    <location>
        <begin position="56"/>
        <end position="242"/>
    </location>
</feature>
<evidence type="ECO:0000313" key="7">
    <source>
        <dbReference type="Proteomes" id="UP001221142"/>
    </source>
</evidence>
<keyword evidence="6" id="KW-0436">Ligase</keyword>
<dbReference type="Gene3D" id="3.30.930.10">
    <property type="entry name" value="Bira Bifunctional Protein, Domain 2"/>
    <property type="match status" value="1"/>
</dbReference>